<comment type="caution">
    <text evidence="4">The sequence shown here is derived from an EMBL/GenBank/DDBJ whole genome shotgun (WGS) entry which is preliminary data.</text>
</comment>
<dbReference type="EMBL" id="SDPO01000002">
    <property type="protein sequence ID" value="RXZ48991.1"/>
    <property type="molecule type" value="Genomic_DNA"/>
</dbReference>
<name>A0A4Q2JLF2_9MICO</name>
<dbReference type="SUPFAM" id="SSF53756">
    <property type="entry name" value="UDP-Glycosyltransferase/glycogen phosphorylase"/>
    <property type="match status" value="1"/>
</dbReference>
<dbReference type="InterPro" id="IPR001296">
    <property type="entry name" value="Glyco_trans_1"/>
</dbReference>
<dbReference type="GO" id="GO:0016740">
    <property type="term" value="F:transferase activity"/>
    <property type="evidence" value="ECO:0007669"/>
    <property type="project" value="UniProtKB-KW"/>
</dbReference>
<organism evidence="4 5">
    <name type="scientific">Agromyces fucosus</name>
    <dbReference type="NCBI Taxonomy" id="41985"/>
    <lineage>
        <taxon>Bacteria</taxon>
        <taxon>Bacillati</taxon>
        <taxon>Actinomycetota</taxon>
        <taxon>Actinomycetes</taxon>
        <taxon>Micrococcales</taxon>
        <taxon>Microbacteriaceae</taxon>
        <taxon>Agromyces</taxon>
    </lineage>
</organism>
<dbReference type="Pfam" id="PF00534">
    <property type="entry name" value="Glycos_transf_1"/>
    <property type="match status" value="1"/>
</dbReference>
<keyword evidence="5" id="KW-1185">Reference proteome</keyword>
<evidence type="ECO:0000313" key="4">
    <source>
        <dbReference type="EMBL" id="RXZ48991.1"/>
    </source>
</evidence>
<dbReference type="Gene3D" id="3.40.50.2000">
    <property type="entry name" value="Glycogen Phosphorylase B"/>
    <property type="match status" value="3"/>
</dbReference>
<sequence>MTGVRMPEGRHFALTWSIPDTFGGMTDALLRRSAAFHRIGGATVDVLTFDARPDTPEIELELRRRGVLVDGVRITNLYDWLRTHPLPGGTLRLERDVFTPLRASDDAGDGTGALETRLRGDVVMSRSRVDADGRTLQVDHYRADGTLLLSDRRDTRLPGVIGGRSVVLCDADGRPVRSWRGIRPLYRAWLDALTEGRPSHLIIDSKTVAPLLIGYRRPHVVTAHVVHASHRSADSEPHPIRRSRREVFEQLDGFDLVVLLSRRQRDDVERIVGHHDHLTVIPNSRPLPSRATSMDEPRDPGRGVVLAALTRRKRVSHAIEAVQRANAALGAGSRADPPVHLDVYGDGESRTALERRITDRAAVRLHGFQPDARSRLPGASFLLLTSHSEGFPLVLVEAMAAGCLPIAYDIPYGPADLIRDGRNGFLVPAGDVEALAGAIVRLQRMSPRRVARMRAHAMRTATRFDEARVTQLWAQAFSQAAMRRAAHGSGRFRAIRSIAAKLPLPRPVRAFGARLVVGADRVFRAPGRVG</sequence>
<protein>
    <submittedName>
        <fullName evidence="4">Glycosyltransferase</fullName>
    </submittedName>
</protein>
<keyword evidence="1 4" id="KW-0808">Transferase</keyword>
<dbReference type="OrthoDB" id="506201at2"/>
<reference evidence="4 5" key="1">
    <citation type="submission" date="2019-01" db="EMBL/GenBank/DDBJ databases">
        <authorList>
            <person name="Li J."/>
        </authorList>
    </citation>
    <scope>NUCLEOTIDE SEQUENCE [LARGE SCALE GENOMIC DNA]</scope>
    <source>
        <strain evidence="4 5">CCUG 35506</strain>
    </source>
</reference>
<evidence type="ECO:0000256" key="1">
    <source>
        <dbReference type="ARBA" id="ARBA00022679"/>
    </source>
</evidence>
<evidence type="ECO:0000256" key="2">
    <source>
        <dbReference type="SAM" id="MobiDB-lite"/>
    </source>
</evidence>
<feature type="region of interest" description="Disordered" evidence="2">
    <location>
        <begin position="282"/>
        <end position="301"/>
    </location>
</feature>
<proteinExistence type="predicted"/>
<evidence type="ECO:0000259" key="3">
    <source>
        <dbReference type="Pfam" id="PF00534"/>
    </source>
</evidence>
<dbReference type="RefSeq" id="WP_129231230.1">
    <property type="nucleotide sequence ID" value="NZ_SDPO01000002.1"/>
</dbReference>
<dbReference type="AlphaFoldDB" id="A0A4Q2JLF2"/>
<feature type="domain" description="Glycosyl transferase family 1" evidence="3">
    <location>
        <begin position="304"/>
        <end position="447"/>
    </location>
</feature>
<evidence type="ECO:0000313" key="5">
    <source>
        <dbReference type="Proteomes" id="UP000292935"/>
    </source>
</evidence>
<dbReference type="PANTHER" id="PTHR12526:SF630">
    <property type="entry name" value="GLYCOSYLTRANSFERASE"/>
    <property type="match status" value="1"/>
</dbReference>
<accession>A0A4Q2JLF2</accession>
<dbReference type="Proteomes" id="UP000292935">
    <property type="component" value="Unassembled WGS sequence"/>
</dbReference>
<gene>
    <name evidence="4" type="ORF">ESP57_08495</name>
</gene>
<dbReference type="PANTHER" id="PTHR12526">
    <property type="entry name" value="GLYCOSYLTRANSFERASE"/>
    <property type="match status" value="1"/>
</dbReference>